<dbReference type="InterPro" id="IPR001279">
    <property type="entry name" value="Metallo-B-lactamas"/>
</dbReference>
<gene>
    <name evidence="2" type="ORF">SAMN04488557_3976</name>
</gene>
<dbReference type="STRING" id="51670.SAMN04488557_3976"/>
<dbReference type="Proteomes" id="UP000199423">
    <property type="component" value="Unassembled WGS sequence"/>
</dbReference>
<keyword evidence="3" id="KW-1185">Reference proteome</keyword>
<proteinExistence type="predicted"/>
<sequence>MSYRCTILGCGSSGGVPRIGMNWGSCDPDNPKNRRLRCSALIERTGSGGRTSVLIDTSPDFREQILSTRLTALDGVLYTHDHADHTHGIDDLRMVAFAMKKRVDVYFNKETGDSLKARFKYCFETPAGSPYMPMLNGYEIDGLKPIAIAGGGGTISAQPVIQWHGSIQSLGYRVSNLAYSPDINDIPPESIPLLEGLDVWIVDALRHTPHESHFSVKQALAWVERLKPKRTILTHMTSELDYETLVRQLPEGVEPAYDGMMISFT</sequence>
<dbReference type="Pfam" id="PF12706">
    <property type="entry name" value="Lactamase_B_2"/>
    <property type="match status" value="1"/>
</dbReference>
<dbReference type="SUPFAM" id="SSF56281">
    <property type="entry name" value="Metallo-hydrolase/oxidoreductase"/>
    <property type="match status" value="1"/>
</dbReference>
<dbReference type="InterPro" id="IPR036866">
    <property type="entry name" value="RibonucZ/Hydroxyglut_hydro"/>
</dbReference>
<evidence type="ECO:0000313" key="3">
    <source>
        <dbReference type="Proteomes" id="UP000199423"/>
    </source>
</evidence>
<dbReference type="OrthoDB" id="9781189at2"/>
<dbReference type="EMBL" id="FPCH01000005">
    <property type="protein sequence ID" value="SFV38953.1"/>
    <property type="molecule type" value="Genomic_DNA"/>
</dbReference>
<evidence type="ECO:0000313" key="2">
    <source>
        <dbReference type="EMBL" id="SFV38953.1"/>
    </source>
</evidence>
<dbReference type="Gene3D" id="3.60.15.10">
    <property type="entry name" value="Ribonuclease Z/Hydroxyacylglutathione hydrolase-like"/>
    <property type="match status" value="1"/>
</dbReference>
<protein>
    <submittedName>
        <fullName evidence="2">Phosphoribosyl 1,2-cyclic phosphate phosphodiesterase</fullName>
    </submittedName>
</protein>
<dbReference type="PANTHER" id="PTHR42663">
    <property type="entry name" value="HYDROLASE C777.06C-RELATED-RELATED"/>
    <property type="match status" value="1"/>
</dbReference>
<reference evidence="3" key="1">
    <citation type="submission" date="2016-10" db="EMBL/GenBank/DDBJ databases">
        <authorList>
            <person name="Varghese N."/>
            <person name="Submissions S."/>
        </authorList>
    </citation>
    <scope>NUCLEOTIDE SEQUENCE [LARGE SCALE GENOMIC DNA]</scope>
    <source>
        <strain evidence="3">DSM 1565</strain>
    </source>
</reference>
<feature type="domain" description="Metallo-beta-lactamase" evidence="1">
    <location>
        <begin position="37"/>
        <end position="235"/>
    </location>
</feature>
<dbReference type="SMART" id="SM00849">
    <property type="entry name" value="Lactamase_B"/>
    <property type="match status" value="1"/>
</dbReference>
<organism evidence="2 3">
    <name type="scientific">Hyphomicrobium facile</name>
    <dbReference type="NCBI Taxonomy" id="51670"/>
    <lineage>
        <taxon>Bacteria</taxon>
        <taxon>Pseudomonadati</taxon>
        <taxon>Pseudomonadota</taxon>
        <taxon>Alphaproteobacteria</taxon>
        <taxon>Hyphomicrobiales</taxon>
        <taxon>Hyphomicrobiaceae</taxon>
        <taxon>Hyphomicrobium</taxon>
    </lineage>
</organism>
<accession>A0A1I7NWG8</accession>
<evidence type="ECO:0000259" key="1">
    <source>
        <dbReference type="SMART" id="SM00849"/>
    </source>
</evidence>
<dbReference type="AlphaFoldDB" id="A0A1I7NWG8"/>
<name>A0A1I7NWG8_9HYPH</name>
<dbReference type="PANTHER" id="PTHR42663:SF6">
    <property type="entry name" value="HYDROLASE C777.06C-RELATED"/>
    <property type="match status" value="1"/>
</dbReference>
<dbReference type="CDD" id="cd16279">
    <property type="entry name" value="metallo-hydrolase-like_MBL-fold"/>
    <property type="match status" value="1"/>
</dbReference>
<dbReference type="RefSeq" id="WP_092869499.1">
    <property type="nucleotide sequence ID" value="NZ_FPCH01000005.1"/>
</dbReference>